<gene>
    <name evidence="2" type="ORF">F0U44_08215</name>
</gene>
<organism evidence="2 3">
    <name type="scientific">Nocardioides humilatus</name>
    <dbReference type="NCBI Taxonomy" id="2607660"/>
    <lineage>
        <taxon>Bacteria</taxon>
        <taxon>Bacillati</taxon>
        <taxon>Actinomycetota</taxon>
        <taxon>Actinomycetes</taxon>
        <taxon>Propionibacteriales</taxon>
        <taxon>Nocardioidaceae</taxon>
        <taxon>Nocardioides</taxon>
    </lineage>
</organism>
<feature type="transmembrane region" description="Helical" evidence="1">
    <location>
        <begin position="21"/>
        <end position="42"/>
    </location>
</feature>
<dbReference type="RefSeq" id="WP_149727830.1">
    <property type="nucleotide sequence ID" value="NZ_VUJV01000003.1"/>
</dbReference>
<reference evidence="2 3" key="1">
    <citation type="submission" date="2019-09" db="EMBL/GenBank/DDBJ databases">
        <title>Nocardioides panacisoli sp. nov., isolated from the soil of a ginseng field.</title>
        <authorList>
            <person name="Cho C."/>
        </authorList>
    </citation>
    <scope>NUCLEOTIDE SEQUENCE [LARGE SCALE GENOMIC DNA]</scope>
    <source>
        <strain evidence="2 3">BN130099</strain>
    </source>
</reference>
<proteinExistence type="predicted"/>
<evidence type="ECO:0000313" key="3">
    <source>
        <dbReference type="Proteomes" id="UP000325003"/>
    </source>
</evidence>
<keyword evidence="1" id="KW-0812">Transmembrane</keyword>
<sequence length="598" mass="59370">MNGRARLLRAVRRPARDERGATAVVIAILMSLVLLAVSAFAIDLGMQRAGRRDMQAVADMVALDMGRLIDGRTRAQIEAGGSGISAASQQLTWSVARNTKDTIGSAPTVNAYWVQVAANGTYPSAGGIPVQVASTAVPNGVVVTSGTTMAFAFGGVTGTGSGDVARSAVATSDKSACFSIGSYAARLNTTNSALLNTILGGFLGGSVNLTAVGYTGIADANISLLSLAAQLGFGTVDQLLAANVNAGTLLIAAANILTSQGIANANVLNLIGASLGGATISLGSLISAAAGTGAATTATINAVDLLAGTVFLADGSSAISIPGLALNLPISGTGLTTSLRVIQKPNQRCGFKGTTASTSQVDLSIGGTLVSPGTVLGLPVNGTTAITANVASATGTLTDIICGNETASSPSGEDVAVTSGLVGASAQANLNINASTADSGNVGGLLSGIVSLLNLLGLNKVASIQISGTLGLRVSTADPSTVKTAQIRVPNNPATWDDPVSLGSGDLGLNTLSVTTVTNTLTVTAKNFLGLNISLNVGQISSIVTNLISSITSVVLNPLVTALNNNVLKPLFNLLGISIGGADVFGQKPYCSNPSLVG</sequence>
<reference evidence="2 3" key="2">
    <citation type="submission" date="2019-09" db="EMBL/GenBank/DDBJ databases">
        <authorList>
            <person name="Jin C."/>
        </authorList>
    </citation>
    <scope>NUCLEOTIDE SEQUENCE [LARGE SCALE GENOMIC DNA]</scope>
    <source>
        <strain evidence="2 3">BN130099</strain>
    </source>
</reference>
<dbReference type="AlphaFoldDB" id="A0A5B1LE66"/>
<keyword evidence="3" id="KW-1185">Reference proteome</keyword>
<name>A0A5B1LE66_9ACTN</name>
<accession>A0A5B1LE66</accession>
<comment type="caution">
    <text evidence="2">The sequence shown here is derived from an EMBL/GenBank/DDBJ whole genome shotgun (WGS) entry which is preliminary data.</text>
</comment>
<evidence type="ECO:0000313" key="2">
    <source>
        <dbReference type="EMBL" id="KAA1418488.1"/>
    </source>
</evidence>
<keyword evidence="1" id="KW-1133">Transmembrane helix</keyword>
<dbReference type="EMBL" id="VUJV01000003">
    <property type="protein sequence ID" value="KAA1418488.1"/>
    <property type="molecule type" value="Genomic_DNA"/>
</dbReference>
<dbReference type="Proteomes" id="UP000325003">
    <property type="component" value="Unassembled WGS sequence"/>
</dbReference>
<protein>
    <submittedName>
        <fullName evidence="2">Uncharacterized protein</fullName>
    </submittedName>
</protein>
<evidence type="ECO:0000256" key="1">
    <source>
        <dbReference type="SAM" id="Phobius"/>
    </source>
</evidence>
<keyword evidence="1" id="KW-0472">Membrane</keyword>